<dbReference type="Gene3D" id="3.30.1330.30">
    <property type="match status" value="1"/>
</dbReference>
<accession>A0ABT3N9S2</accession>
<dbReference type="SUPFAM" id="SSF75217">
    <property type="entry name" value="alpha/beta knot"/>
    <property type="match status" value="1"/>
</dbReference>
<gene>
    <name evidence="4" type="primary">rlmB</name>
    <name evidence="4" type="ORF">OOT00_09305</name>
</gene>
<dbReference type="Pfam" id="PF08032">
    <property type="entry name" value="SpoU_sub_bind"/>
    <property type="match status" value="1"/>
</dbReference>
<dbReference type="Gene3D" id="3.40.1280.10">
    <property type="match status" value="1"/>
</dbReference>
<evidence type="ECO:0000313" key="5">
    <source>
        <dbReference type="Proteomes" id="UP001209681"/>
    </source>
</evidence>
<dbReference type="SMART" id="SM00967">
    <property type="entry name" value="SpoU_sub_bind"/>
    <property type="match status" value="1"/>
</dbReference>
<dbReference type="InterPro" id="IPR001537">
    <property type="entry name" value="SpoU_MeTrfase"/>
</dbReference>
<dbReference type="Pfam" id="PF00588">
    <property type="entry name" value="SpoU_methylase"/>
    <property type="match status" value="1"/>
</dbReference>
<dbReference type="InterPro" id="IPR029064">
    <property type="entry name" value="Ribosomal_eL30-like_sf"/>
</dbReference>
<dbReference type="PANTHER" id="PTHR46429">
    <property type="entry name" value="23S RRNA (GUANOSINE-2'-O-)-METHYLTRANSFERASE RLMB"/>
    <property type="match status" value="1"/>
</dbReference>
<name>A0ABT3N9S2_9BACT</name>
<comment type="caution">
    <text evidence="4">The sequence shown here is derived from an EMBL/GenBank/DDBJ whole genome shotgun (WGS) entry which is preliminary data.</text>
</comment>
<dbReference type="CDD" id="cd18103">
    <property type="entry name" value="SpoU-like_RlmB"/>
    <property type="match status" value="1"/>
</dbReference>
<reference evidence="4 5" key="1">
    <citation type="submission" date="2022-11" db="EMBL/GenBank/DDBJ databases">
        <title>Desulfobotulus tamanensis H1 sp. nov. - anaerobic, alkaliphilic, sulphate reducing bacterium isolated from terrestrial mud volcano.</title>
        <authorList>
            <person name="Frolova A."/>
            <person name="Merkel A.Y."/>
            <person name="Slobodkin A.I."/>
        </authorList>
    </citation>
    <scope>NUCLEOTIDE SEQUENCE [LARGE SCALE GENOMIC DNA]</scope>
    <source>
        <strain evidence="4 5">H1</strain>
    </source>
</reference>
<keyword evidence="5" id="KW-1185">Reference proteome</keyword>
<dbReference type="InterPro" id="IPR004441">
    <property type="entry name" value="rRNA_MeTrfase_TrmH"/>
</dbReference>
<evidence type="ECO:0000256" key="1">
    <source>
        <dbReference type="ARBA" id="ARBA00022603"/>
    </source>
</evidence>
<keyword evidence="1" id="KW-0489">Methyltransferase</keyword>
<evidence type="ECO:0000259" key="3">
    <source>
        <dbReference type="SMART" id="SM00967"/>
    </source>
</evidence>
<sequence length="255" mass="26947">MKKNKPSRAISAKVSSEDLYGIHPVTEALRAGLRSCKALFLSDTENPRFSELVRLAMEKGIVPQACSMEQLTSMVSGAVHQGVVLRVSPFRFRDPDVLIRGDSPLVIVADGMEDPRNLGAIARTALCLGATGIVIPKDRAAGPTPAAVKASAGALEHLPLCQVVNITRFLEEGKKKGFWVAGLDGKGQPLPSAGLNGPLILVVGGEDRGVRPLVQKHCDVMVSIPQTGPVGSLNASVAAALAIYEIRRSSLVGFR</sequence>
<dbReference type="InterPro" id="IPR029028">
    <property type="entry name" value="Alpha/beta_knot_MTases"/>
</dbReference>
<proteinExistence type="predicted"/>
<dbReference type="PANTHER" id="PTHR46429:SF1">
    <property type="entry name" value="23S RRNA (GUANOSINE-2'-O-)-METHYLTRANSFERASE RLMB"/>
    <property type="match status" value="1"/>
</dbReference>
<dbReference type="Proteomes" id="UP001209681">
    <property type="component" value="Unassembled WGS sequence"/>
</dbReference>
<dbReference type="InterPro" id="IPR013123">
    <property type="entry name" value="SpoU_subst-bd"/>
</dbReference>
<dbReference type="EMBL" id="JAPFPW010000009">
    <property type="protein sequence ID" value="MCW7754185.1"/>
    <property type="molecule type" value="Genomic_DNA"/>
</dbReference>
<dbReference type="NCBIfam" id="TIGR00186">
    <property type="entry name" value="rRNA_methyl_3"/>
    <property type="match status" value="1"/>
</dbReference>
<protein>
    <submittedName>
        <fullName evidence="4">23S rRNA (Guanosine(2251)-2'-O)-methyltransferase RlmB</fullName>
    </submittedName>
</protein>
<keyword evidence="2" id="KW-0808">Transferase</keyword>
<feature type="domain" description="RNA 2-O ribose methyltransferase substrate binding" evidence="3">
    <location>
        <begin position="18"/>
        <end position="93"/>
    </location>
</feature>
<dbReference type="RefSeq" id="WP_265425104.1">
    <property type="nucleotide sequence ID" value="NZ_JAPFPW010000009.1"/>
</dbReference>
<dbReference type="InterPro" id="IPR029026">
    <property type="entry name" value="tRNA_m1G_MTases_N"/>
</dbReference>
<organism evidence="4 5">
    <name type="scientific">Desulfobotulus pelophilus</name>
    <dbReference type="NCBI Taxonomy" id="2823377"/>
    <lineage>
        <taxon>Bacteria</taxon>
        <taxon>Pseudomonadati</taxon>
        <taxon>Thermodesulfobacteriota</taxon>
        <taxon>Desulfobacteria</taxon>
        <taxon>Desulfobacterales</taxon>
        <taxon>Desulfobacteraceae</taxon>
        <taxon>Desulfobotulus</taxon>
    </lineage>
</organism>
<evidence type="ECO:0000313" key="4">
    <source>
        <dbReference type="EMBL" id="MCW7754185.1"/>
    </source>
</evidence>
<evidence type="ECO:0000256" key="2">
    <source>
        <dbReference type="ARBA" id="ARBA00022679"/>
    </source>
</evidence>
<dbReference type="SUPFAM" id="SSF55315">
    <property type="entry name" value="L30e-like"/>
    <property type="match status" value="1"/>
</dbReference>